<dbReference type="PANTHER" id="PTHR11067">
    <property type="entry name" value="INOSINE TRIPHOSPHATE PYROPHOSPHATASE/HAM1 PROTEIN"/>
    <property type="match status" value="1"/>
</dbReference>
<evidence type="ECO:0000256" key="6">
    <source>
        <dbReference type="ARBA" id="ARBA00022842"/>
    </source>
</evidence>
<comment type="caution">
    <text evidence="12">The sequence shown here is derived from an EMBL/GenBank/DDBJ whole genome shotgun (WGS) entry which is preliminary data.</text>
</comment>
<comment type="function">
    <text evidence="10">Pyrophosphatase that catalyzes the hydrolysis of nucleoside triphosphates to their monophosphate derivatives, with a high preference for the non-canonical purine nucleotides XTP (xanthosine triphosphate), dITP (deoxyinosine triphosphate) and ITP. Seems to function as a house-cleaning enzyme that removes non-canonical purine nucleotides from the nucleotide pool, thus preventing their incorporation into DNA/RNA and avoiding chromosomal lesions.</text>
</comment>
<dbReference type="GO" id="GO:0036222">
    <property type="term" value="F:XTP diphosphatase activity"/>
    <property type="evidence" value="ECO:0007669"/>
    <property type="project" value="UniProtKB-UniRule"/>
</dbReference>
<comment type="catalytic activity">
    <reaction evidence="8 10">
        <text>dITP + H2O = dIMP + diphosphate + H(+)</text>
        <dbReference type="Rhea" id="RHEA:28342"/>
        <dbReference type="ChEBI" id="CHEBI:15377"/>
        <dbReference type="ChEBI" id="CHEBI:15378"/>
        <dbReference type="ChEBI" id="CHEBI:33019"/>
        <dbReference type="ChEBI" id="CHEBI:61194"/>
        <dbReference type="ChEBI" id="CHEBI:61382"/>
        <dbReference type="EC" id="3.6.1.66"/>
    </reaction>
</comment>
<feature type="binding site" evidence="10">
    <location>
        <position position="68"/>
    </location>
    <ligand>
        <name>substrate</name>
    </ligand>
</feature>
<dbReference type="GO" id="GO:0046872">
    <property type="term" value="F:metal ion binding"/>
    <property type="evidence" value="ECO:0007669"/>
    <property type="project" value="UniProtKB-KW"/>
</dbReference>
<evidence type="ECO:0000256" key="11">
    <source>
        <dbReference type="RuleBase" id="RU003781"/>
    </source>
</evidence>
<organism evidence="12 13">
    <name type="scientific">Legionella nautarum</name>
    <dbReference type="NCBI Taxonomy" id="45070"/>
    <lineage>
        <taxon>Bacteria</taxon>
        <taxon>Pseudomonadati</taxon>
        <taxon>Pseudomonadota</taxon>
        <taxon>Gammaproteobacteria</taxon>
        <taxon>Legionellales</taxon>
        <taxon>Legionellaceae</taxon>
        <taxon>Legionella</taxon>
    </lineage>
</organism>
<feature type="binding site" evidence="10">
    <location>
        <position position="67"/>
    </location>
    <ligand>
        <name>Mg(2+)</name>
        <dbReference type="ChEBI" id="CHEBI:18420"/>
    </ligand>
</feature>
<evidence type="ECO:0000256" key="4">
    <source>
        <dbReference type="ARBA" id="ARBA00022741"/>
    </source>
</evidence>
<feature type="binding site" evidence="10">
    <location>
        <begin position="180"/>
        <end position="181"/>
    </location>
    <ligand>
        <name>substrate</name>
    </ligand>
</feature>
<dbReference type="GO" id="GO:0009117">
    <property type="term" value="P:nucleotide metabolic process"/>
    <property type="evidence" value="ECO:0007669"/>
    <property type="project" value="UniProtKB-KW"/>
</dbReference>
<dbReference type="GO" id="GO:0036220">
    <property type="term" value="F:ITP diphosphatase activity"/>
    <property type="evidence" value="ECO:0007669"/>
    <property type="project" value="UniProtKB-UniRule"/>
</dbReference>
<dbReference type="RefSeq" id="WP_058504980.1">
    <property type="nucleotide sequence ID" value="NZ_CAAAIF010000010.1"/>
</dbReference>
<keyword evidence="7 10" id="KW-0546">Nucleotide metabolism</keyword>
<feature type="active site" description="Proton acceptor" evidence="10">
    <location>
        <position position="67"/>
    </location>
</feature>
<evidence type="ECO:0000256" key="3">
    <source>
        <dbReference type="ARBA" id="ARBA00022723"/>
    </source>
</evidence>
<protein>
    <recommendedName>
        <fullName evidence="10">dITP/XTP pyrophosphatase</fullName>
        <ecNumber evidence="10">3.6.1.66</ecNumber>
    </recommendedName>
    <alternativeName>
        <fullName evidence="10">Non-canonical purine NTP pyrophosphatase</fullName>
    </alternativeName>
    <alternativeName>
        <fullName evidence="10">Non-standard purine NTP pyrophosphatase</fullName>
    </alternativeName>
    <alternativeName>
        <fullName evidence="10">Nucleoside-triphosphate diphosphatase</fullName>
    </alternativeName>
    <alternativeName>
        <fullName evidence="10">Nucleoside-triphosphate pyrophosphatase</fullName>
        <shortName evidence="10">NTPase</shortName>
    </alternativeName>
</protein>
<dbReference type="GO" id="GO:0009146">
    <property type="term" value="P:purine nucleoside triphosphate catabolic process"/>
    <property type="evidence" value="ECO:0007669"/>
    <property type="project" value="UniProtKB-UniRule"/>
</dbReference>
<comment type="catalytic activity">
    <reaction evidence="9 10">
        <text>XTP + H2O = XMP + diphosphate + H(+)</text>
        <dbReference type="Rhea" id="RHEA:28610"/>
        <dbReference type="ChEBI" id="CHEBI:15377"/>
        <dbReference type="ChEBI" id="CHEBI:15378"/>
        <dbReference type="ChEBI" id="CHEBI:33019"/>
        <dbReference type="ChEBI" id="CHEBI:57464"/>
        <dbReference type="ChEBI" id="CHEBI:61314"/>
        <dbReference type="EC" id="3.6.1.66"/>
    </reaction>
</comment>
<evidence type="ECO:0000256" key="7">
    <source>
        <dbReference type="ARBA" id="ARBA00023080"/>
    </source>
</evidence>
<dbReference type="PANTHER" id="PTHR11067:SF9">
    <property type="entry name" value="INOSINE TRIPHOSPHATE PYROPHOSPHATASE"/>
    <property type="match status" value="1"/>
</dbReference>
<evidence type="ECO:0000313" key="13">
    <source>
        <dbReference type="Proteomes" id="UP000054725"/>
    </source>
</evidence>
<feature type="binding site" evidence="10">
    <location>
        <position position="175"/>
    </location>
    <ligand>
        <name>substrate</name>
    </ligand>
</feature>
<reference evidence="12 13" key="1">
    <citation type="submission" date="2015-11" db="EMBL/GenBank/DDBJ databases">
        <title>Genomic analysis of 38 Legionella species identifies large and diverse effector repertoires.</title>
        <authorList>
            <person name="Burstein D."/>
            <person name="Amaro F."/>
            <person name="Zusman T."/>
            <person name="Lifshitz Z."/>
            <person name="Cohen O."/>
            <person name="Gilbert J.A."/>
            <person name="Pupko T."/>
            <person name="Shuman H.A."/>
            <person name="Segal G."/>
        </authorList>
    </citation>
    <scope>NUCLEOTIDE SEQUENCE [LARGE SCALE GENOMIC DNA]</scope>
    <source>
        <strain evidence="12 13">ATCC 49506</strain>
    </source>
</reference>
<dbReference type="PATRIC" id="fig|45070.6.peg.2075"/>
<keyword evidence="3 10" id="KW-0479">Metal-binding</keyword>
<keyword evidence="5 10" id="KW-0378">Hydrolase</keyword>
<dbReference type="SUPFAM" id="SSF52972">
    <property type="entry name" value="ITPase-like"/>
    <property type="match status" value="1"/>
</dbReference>
<comment type="subunit">
    <text evidence="2 10">Homodimer.</text>
</comment>
<dbReference type="EC" id="3.6.1.66" evidence="10"/>
<evidence type="ECO:0000256" key="1">
    <source>
        <dbReference type="ARBA" id="ARBA00008023"/>
    </source>
</evidence>
<evidence type="ECO:0000256" key="9">
    <source>
        <dbReference type="ARBA" id="ARBA00052017"/>
    </source>
</evidence>
<dbReference type="InterPro" id="IPR002637">
    <property type="entry name" value="RdgB/HAM1"/>
</dbReference>
<keyword evidence="4 10" id="KW-0547">Nucleotide-binding</keyword>
<dbReference type="AlphaFoldDB" id="A0A0W0WRY5"/>
<dbReference type="GO" id="GO:0000166">
    <property type="term" value="F:nucleotide binding"/>
    <property type="evidence" value="ECO:0007669"/>
    <property type="project" value="UniProtKB-KW"/>
</dbReference>
<comment type="cofactor">
    <cofactor evidence="10">
        <name>Mg(2+)</name>
        <dbReference type="ChEBI" id="CHEBI:18420"/>
    </cofactor>
    <text evidence="10">Binds 1 Mg(2+) ion per subunit.</text>
</comment>
<feature type="binding site" evidence="10">
    <location>
        <position position="38"/>
    </location>
    <ligand>
        <name>Mg(2+)</name>
        <dbReference type="ChEBI" id="CHEBI:18420"/>
    </ligand>
</feature>
<gene>
    <name evidence="12" type="ORF">Lnau_1969</name>
</gene>
<evidence type="ECO:0000256" key="5">
    <source>
        <dbReference type="ARBA" id="ARBA00022801"/>
    </source>
</evidence>
<keyword evidence="6 10" id="KW-0460">Magnesium</keyword>
<sequence>MKEIILATSNRGKIAELEAILSSWRCIPQRSLGISDAEETGLSFIENAIIKARHASQHANKPALADDSGLVVHALNGAPGIYSARFAGTNASDEANINLLLDKLAHTPDSQRQAFYYCAIAFVQHAEDPTPIIATGKFSGTISKTRRGEEGFGYDPIFYLANHHCTVAQLPAKLKNTISHRAQALNQLRKQLDI</sequence>
<dbReference type="NCBIfam" id="TIGR00042">
    <property type="entry name" value="RdgB/HAM1 family non-canonical purine NTP pyrophosphatase"/>
    <property type="match status" value="1"/>
</dbReference>
<dbReference type="HAMAP" id="MF_01405">
    <property type="entry name" value="Non_canon_purine_NTPase"/>
    <property type="match status" value="1"/>
</dbReference>
<dbReference type="Proteomes" id="UP000054725">
    <property type="component" value="Unassembled WGS sequence"/>
</dbReference>
<accession>A0A0W0WRY5</accession>
<evidence type="ECO:0000313" key="12">
    <source>
        <dbReference type="EMBL" id="KTD35079.1"/>
    </source>
</evidence>
<evidence type="ECO:0000256" key="2">
    <source>
        <dbReference type="ARBA" id="ARBA00011738"/>
    </source>
</evidence>
<comment type="catalytic activity">
    <reaction evidence="10">
        <text>ITP + H2O = IMP + diphosphate + H(+)</text>
        <dbReference type="Rhea" id="RHEA:29399"/>
        <dbReference type="ChEBI" id="CHEBI:15377"/>
        <dbReference type="ChEBI" id="CHEBI:15378"/>
        <dbReference type="ChEBI" id="CHEBI:33019"/>
        <dbReference type="ChEBI" id="CHEBI:58053"/>
        <dbReference type="ChEBI" id="CHEBI:61402"/>
        <dbReference type="EC" id="3.6.1.66"/>
    </reaction>
</comment>
<dbReference type="STRING" id="45070.Lnau_1969"/>
<keyword evidence="13" id="KW-1185">Reference proteome</keyword>
<dbReference type="GO" id="GO:0005829">
    <property type="term" value="C:cytosol"/>
    <property type="evidence" value="ECO:0007669"/>
    <property type="project" value="TreeGrafter"/>
</dbReference>
<comment type="similarity">
    <text evidence="1 10 11">Belongs to the HAM1 NTPase family.</text>
</comment>
<dbReference type="FunFam" id="3.90.950.10:FF:000001">
    <property type="entry name" value="dITP/XTP pyrophosphatase"/>
    <property type="match status" value="1"/>
</dbReference>
<dbReference type="CDD" id="cd00515">
    <property type="entry name" value="HAM1"/>
    <property type="match status" value="1"/>
</dbReference>
<name>A0A0W0WRY5_9GAMM</name>
<evidence type="ECO:0000256" key="8">
    <source>
        <dbReference type="ARBA" id="ARBA00051875"/>
    </source>
</evidence>
<dbReference type="GO" id="GO:0035870">
    <property type="term" value="F:dITP diphosphatase activity"/>
    <property type="evidence" value="ECO:0007669"/>
    <property type="project" value="UniProtKB-UniRule"/>
</dbReference>
<dbReference type="GO" id="GO:0017111">
    <property type="term" value="F:ribonucleoside triphosphate phosphatase activity"/>
    <property type="evidence" value="ECO:0007669"/>
    <property type="project" value="InterPro"/>
</dbReference>
<dbReference type="Pfam" id="PF01725">
    <property type="entry name" value="Ham1p_like"/>
    <property type="match status" value="1"/>
</dbReference>
<evidence type="ECO:0000256" key="10">
    <source>
        <dbReference type="HAMAP-Rule" id="MF_01405"/>
    </source>
</evidence>
<dbReference type="InterPro" id="IPR020922">
    <property type="entry name" value="dITP/XTP_pyrophosphatase"/>
</dbReference>
<proteinExistence type="inferred from homology"/>
<dbReference type="OrthoDB" id="9807456at2"/>
<dbReference type="EMBL" id="LNYO01000017">
    <property type="protein sequence ID" value="KTD35079.1"/>
    <property type="molecule type" value="Genomic_DNA"/>
</dbReference>
<feature type="binding site" evidence="10">
    <location>
        <begin position="8"/>
        <end position="13"/>
    </location>
    <ligand>
        <name>substrate</name>
    </ligand>
</feature>
<dbReference type="InterPro" id="IPR029001">
    <property type="entry name" value="ITPase-like_fam"/>
</dbReference>
<feature type="binding site" evidence="10">
    <location>
        <begin position="152"/>
        <end position="155"/>
    </location>
    <ligand>
        <name>substrate</name>
    </ligand>
</feature>
<dbReference type="Gene3D" id="3.90.950.10">
    <property type="match status" value="1"/>
</dbReference>